<feature type="domain" description="Response regulatory" evidence="7">
    <location>
        <begin position="1"/>
        <end position="116"/>
    </location>
</feature>
<dbReference type="GO" id="GO:0000976">
    <property type="term" value="F:transcription cis-regulatory region binding"/>
    <property type="evidence" value="ECO:0007669"/>
    <property type="project" value="TreeGrafter"/>
</dbReference>
<dbReference type="GO" id="GO:0005829">
    <property type="term" value="C:cytosol"/>
    <property type="evidence" value="ECO:0007669"/>
    <property type="project" value="TreeGrafter"/>
</dbReference>
<organism evidence="9 10">
    <name type="scientific">Methylobacterium aquaticum</name>
    <dbReference type="NCBI Taxonomy" id="270351"/>
    <lineage>
        <taxon>Bacteria</taxon>
        <taxon>Pseudomonadati</taxon>
        <taxon>Pseudomonadota</taxon>
        <taxon>Alphaproteobacteria</taxon>
        <taxon>Hyphomicrobiales</taxon>
        <taxon>Methylobacteriaceae</taxon>
        <taxon>Methylobacterium</taxon>
    </lineage>
</organism>
<proteinExistence type="predicted"/>
<dbReference type="AlphaFoldDB" id="A0A0J6UQM8"/>
<evidence type="ECO:0000256" key="6">
    <source>
        <dbReference type="SAM" id="MobiDB-lite"/>
    </source>
</evidence>
<evidence type="ECO:0000313" key="9">
    <source>
        <dbReference type="EMBL" id="KMO28366.1"/>
    </source>
</evidence>
<evidence type="ECO:0000256" key="3">
    <source>
        <dbReference type="ARBA" id="ARBA00023163"/>
    </source>
</evidence>
<dbReference type="InterPro" id="IPR036388">
    <property type="entry name" value="WH-like_DNA-bd_sf"/>
</dbReference>
<name>A0A0J6UQM8_9HYPH</name>
<dbReference type="PATRIC" id="fig|270351.6.peg.3786"/>
<dbReference type="InterPro" id="IPR001867">
    <property type="entry name" value="OmpR/PhoB-type_DNA-bd"/>
</dbReference>
<evidence type="ECO:0000313" key="10">
    <source>
        <dbReference type="Proteomes" id="UP000035929"/>
    </source>
</evidence>
<keyword evidence="1" id="KW-0805">Transcription regulation</keyword>
<keyword evidence="2 5" id="KW-0238">DNA-binding</keyword>
<feature type="compositionally biased region" description="Pro residues" evidence="6">
    <location>
        <begin position="122"/>
        <end position="132"/>
    </location>
</feature>
<dbReference type="GO" id="GO:0006355">
    <property type="term" value="P:regulation of DNA-templated transcription"/>
    <property type="evidence" value="ECO:0007669"/>
    <property type="project" value="InterPro"/>
</dbReference>
<dbReference type="SUPFAM" id="SSF46894">
    <property type="entry name" value="C-terminal effector domain of the bipartite response regulators"/>
    <property type="match status" value="1"/>
</dbReference>
<dbReference type="GO" id="GO:0000156">
    <property type="term" value="F:phosphorelay response regulator activity"/>
    <property type="evidence" value="ECO:0007669"/>
    <property type="project" value="TreeGrafter"/>
</dbReference>
<dbReference type="OrthoDB" id="9807846at2"/>
<dbReference type="Pfam" id="PF00486">
    <property type="entry name" value="Trans_reg_C"/>
    <property type="match status" value="1"/>
</dbReference>
<dbReference type="PANTHER" id="PTHR48111:SF67">
    <property type="entry name" value="TRANSCRIPTIONAL REGULATORY PROTEIN TCTD"/>
    <property type="match status" value="1"/>
</dbReference>
<feature type="DNA-binding region" description="OmpR/PhoB-type" evidence="5">
    <location>
        <begin position="142"/>
        <end position="242"/>
    </location>
</feature>
<dbReference type="RefSeq" id="WP_048467049.1">
    <property type="nucleotide sequence ID" value="NZ_JBNTQU010000018.1"/>
</dbReference>
<accession>A0A0J6UQM8</accession>
<dbReference type="CDD" id="cd00383">
    <property type="entry name" value="trans_reg_C"/>
    <property type="match status" value="1"/>
</dbReference>
<dbReference type="PROSITE" id="PS51755">
    <property type="entry name" value="OMPR_PHOB"/>
    <property type="match status" value="1"/>
</dbReference>
<feature type="region of interest" description="Disordered" evidence="6">
    <location>
        <begin position="120"/>
        <end position="147"/>
    </location>
</feature>
<dbReference type="SUPFAM" id="SSF52172">
    <property type="entry name" value="CheY-like"/>
    <property type="match status" value="1"/>
</dbReference>
<evidence type="ECO:0000259" key="8">
    <source>
        <dbReference type="PROSITE" id="PS51755"/>
    </source>
</evidence>
<dbReference type="PANTHER" id="PTHR48111">
    <property type="entry name" value="REGULATOR OF RPOS"/>
    <property type="match status" value="1"/>
</dbReference>
<dbReference type="Proteomes" id="UP000035929">
    <property type="component" value="Unassembled WGS sequence"/>
</dbReference>
<dbReference type="EMBL" id="LABX01000252">
    <property type="protein sequence ID" value="KMO28366.1"/>
    <property type="molecule type" value="Genomic_DNA"/>
</dbReference>
<evidence type="ECO:0000256" key="4">
    <source>
        <dbReference type="PROSITE-ProRule" id="PRU00169"/>
    </source>
</evidence>
<gene>
    <name evidence="9" type="ORF">VP06_27910</name>
</gene>
<dbReference type="InterPro" id="IPR011006">
    <property type="entry name" value="CheY-like_superfamily"/>
</dbReference>
<comment type="caution">
    <text evidence="9">The sequence shown here is derived from an EMBL/GenBank/DDBJ whole genome shotgun (WGS) entry which is preliminary data.</text>
</comment>
<evidence type="ECO:0000256" key="5">
    <source>
        <dbReference type="PROSITE-ProRule" id="PRU01091"/>
    </source>
</evidence>
<comment type="caution">
    <text evidence="4">Lacks conserved residue(s) required for the propagation of feature annotation.</text>
</comment>
<dbReference type="Gene3D" id="1.10.10.10">
    <property type="entry name" value="Winged helix-like DNA-binding domain superfamily/Winged helix DNA-binding domain"/>
    <property type="match status" value="1"/>
</dbReference>
<dbReference type="InterPro" id="IPR039420">
    <property type="entry name" value="WalR-like"/>
</dbReference>
<dbReference type="GO" id="GO:0032993">
    <property type="term" value="C:protein-DNA complex"/>
    <property type="evidence" value="ECO:0007669"/>
    <property type="project" value="TreeGrafter"/>
</dbReference>
<feature type="domain" description="OmpR/PhoB-type" evidence="8">
    <location>
        <begin position="142"/>
        <end position="242"/>
    </location>
</feature>
<evidence type="ECO:0000256" key="2">
    <source>
        <dbReference type="ARBA" id="ARBA00023125"/>
    </source>
</evidence>
<dbReference type="Gene3D" id="3.40.50.2300">
    <property type="match status" value="1"/>
</dbReference>
<dbReference type="InterPro" id="IPR001789">
    <property type="entry name" value="Sig_transdc_resp-reg_receiver"/>
</dbReference>
<evidence type="ECO:0000259" key="7">
    <source>
        <dbReference type="PROSITE" id="PS50110"/>
    </source>
</evidence>
<dbReference type="InterPro" id="IPR016032">
    <property type="entry name" value="Sig_transdc_resp-reg_C-effctor"/>
</dbReference>
<dbReference type="PROSITE" id="PS50110">
    <property type="entry name" value="RESPONSE_REGULATORY"/>
    <property type="match status" value="1"/>
</dbReference>
<evidence type="ECO:0000256" key="1">
    <source>
        <dbReference type="ARBA" id="ARBA00023015"/>
    </source>
</evidence>
<reference evidence="9 10" key="1">
    <citation type="submission" date="2015-03" db="EMBL/GenBank/DDBJ databases">
        <title>Genome sequencing of Methylobacterium aquaticum DSM16371 type strain.</title>
        <authorList>
            <person name="Chaudhry V."/>
            <person name="Patil P.B."/>
        </authorList>
    </citation>
    <scope>NUCLEOTIDE SEQUENCE [LARGE SCALE GENOMIC DNA]</scope>
    <source>
        <strain evidence="9 10">DSM 16371</strain>
    </source>
</reference>
<protein>
    <submittedName>
        <fullName evidence="9">Transcriptional regulator</fullName>
    </submittedName>
</protein>
<dbReference type="SMART" id="SM00862">
    <property type="entry name" value="Trans_reg_C"/>
    <property type="match status" value="1"/>
</dbReference>
<sequence length="242" mass="26988">MYFLVDARKSVNAGFKAGFDREGVSSFSLSPEEFTSWIETATRSDLDAVQGFLLGDFEERARCASTIRRQSRAPIIALADSRSLEQTLVLFDAGIDDVLPKPVHVREILARAEAIWRRVNGEPPPAPDPAAPVPDEAQTPPAPQGRASERLKVFFDGRDPEIDGVPFVLPRRERHILEFLVRNRGRRVTKTQLFNGVYGVYTDGVEESVVEGHVSKLRKKLAQALGHDPIEAKRYIGYTYVG</sequence>
<keyword evidence="3" id="KW-0804">Transcription</keyword>